<feature type="transmembrane region" description="Helical" evidence="1">
    <location>
        <begin position="276"/>
        <end position="295"/>
    </location>
</feature>
<proteinExistence type="predicted"/>
<feature type="transmembrane region" description="Helical" evidence="1">
    <location>
        <begin position="88"/>
        <end position="114"/>
    </location>
</feature>
<dbReference type="NCBIfam" id="NF037982">
    <property type="entry name" value="Nramp_1"/>
    <property type="match status" value="1"/>
</dbReference>
<organism evidence="2 3">
    <name type="scientific">Candidatus Dojkabacteria bacterium</name>
    <dbReference type="NCBI Taxonomy" id="2099670"/>
    <lineage>
        <taxon>Bacteria</taxon>
        <taxon>Candidatus Dojkabacteria</taxon>
    </lineage>
</organism>
<dbReference type="AlphaFoldDB" id="A0A955L9E5"/>
<keyword evidence="1" id="KW-0472">Membrane</keyword>
<reference evidence="2" key="2">
    <citation type="journal article" date="2021" name="Microbiome">
        <title>Successional dynamics and alternative stable states in a saline activated sludge microbial community over 9 years.</title>
        <authorList>
            <person name="Wang Y."/>
            <person name="Ye J."/>
            <person name="Ju F."/>
            <person name="Liu L."/>
            <person name="Boyd J.A."/>
            <person name="Deng Y."/>
            <person name="Parks D.H."/>
            <person name="Jiang X."/>
            <person name="Yin X."/>
            <person name="Woodcroft B.J."/>
            <person name="Tyson G.W."/>
            <person name="Hugenholtz P."/>
            <person name="Polz M.F."/>
            <person name="Zhang T."/>
        </authorList>
    </citation>
    <scope>NUCLEOTIDE SEQUENCE</scope>
    <source>
        <strain evidence="2">HKST-UBA09</strain>
    </source>
</reference>
<accession>A0A955L9E5</accession>
<reference evidence="2" key="1">
    <citation type="submission" date="2020-04" db="EMBL/GenBank/DDBJ databases">
        <authorList>
            <person name="Zhang T."/>
        </authorList>
    </citation>
    <scope>NUCLEOTIDE SEQUENCE</scope>
    <source>
        <strain evidence="2">HKST-UBA09</strain>
    </source>
</reference>
<protein>
    <submittedName>
        <fullName evidence="2">Nramp family divalent metal transporter</fullName>
    </submittedName>
</protein>
<keyword evidence="1" id="KW-1133">Transmembrane helix</keyword>
<comment type="caution">
    <text evidence="2">The sequence shown here is derived from an EMBL/GenBank/DDBJ whole genome shotgun (WGS) entry which is preliminary data.</text>
</comment>
<feature type="transmembrane region" description="Helical" evidence="1">
    <location>
        <begin position="398"/>
        <end position="421"/>
    </location>
</feature>
<feature type="transmembrane region" description="Helical" evidence="1">
    <location>
        <begin position="41"/>
        <end position="60"/>
    </location>
</feature>
<evidence type="ECO:0000256" key="1">
    <source>
        <dbReference type="SAM" id="Phobius"/>
    </source>
</evidence>
<keyword evidence="1" id="KW-0812">Transmembrane</keyword>
<feature type="transmembrane region" description="Helical" evidence="1">
    <location>
        <begin position="120"/>
        <end position="139"/>
    </location>
</feature>
<feature type="transmembrane region" description="Helical" evidence="1">
    <location>
        <begin position="151"/>
        <end position="176"/>
    </location>
</feature>
<gene>
    <name evidence="2" type="ORF">KC669_00370</name>
</gene>
<feature type="transmembrane region" description="Helical" evidence="1">
    <location>
        <begin position="12"/>
        <end position="35"/>
    </location>
</feature>
<feature type="transmembrane region" description="Helical" evidence="1">
    <location>
        <begin position="433"/>
        <end position="456"/>
    </location>
</feature>
<feature type="transmembrane region" description="Helical" evidence="1">
    <location>
        <begin position="196"/>
        <end position="220"/>
    </location>
</feature>
<feature type="transmembrane region" description="Helical" evidence="1">
    <location>
        <begin position="372"/>
        <end position="392"/>
    </location>
</feature>
<evidence type="ECO:0000313" key="3">
    <source>
        <dbReference type="Proteomes" id="UP000714915"/>
    </source>
</evidence>
<dbReference type="Proteomes" id="UP000714915">
    <property type="component" value="Unassembled WGS sequence"/>
</dbReference>
<name>A0A955L9E5_9BACT</name>
<evidence type="ECO:0000313" key="2">
    <source>
        <dbReference type="EMBL" id="MCA9386468.1"/>
    </source>
</evidence>
<feature type="transmembrane region" description="Helical" evidence="1">
    <location>
        <begin position="315"/>
        <end position="338"/>
    </location>
</feature>
<dbReference type="EMBL" id="JAGQLF010000003">
    <property type="protein sequence ID" value="MCA9386468.1"/>
    <property type="molecule type" value="Genomic_DNA"/>
</dbReference>
<sequence>MSKTIPKAPKLTLAFIGPGIVLIAMGLGSGEFILWPYLVAQFGFGVIWGALVGITAQYFVSNESGRYTLTSGGSVYSGFAKLNRFIPAWFIISTFASFAWPGIIGAGGTIFAHLFGINHARITTIVMLILIGLLLTFSGKVYSNLKNMQKFFIVVSVPILFIIAIALVDLDSILVITKGLVGIGEGYFLFPDDIPLMAFLGAVAYSGAAGNLILSHSFYLQDEGRGMAKYLDTQMDSKNLSQKDRKVVPEGQKPEETESNIGNFKKWFRISALEQLFSFWFLGLVTILLLTLIAYKLTYPYIGEEGLGFIYLQESALNTMFGPVVGLFFLITGITFLFTTQLGVFETTSRIMTENLQLASKKILHKYNRDSIYFFVLWVQIFAAIAITMFGLDQPIQLLIIQTFFSALSMFVLSGLIFWLNNSKLIPESMRPGFFRQLMVIASTIFFGAFVVFTLLDTFGIKL</sequence>